<dbReference type="InterPro" id="IPR025287">
    <property type="entry name" value="WAK_GUB"/>
</dbReference>
<sequence length="369" mass="40200">MDKRPGGQRAAKEEVEIDSSSSRGPAAACGCGFFRRRGSCQTRCGDVDIPYPFGIGPNCSRGVGFEIECNTRNGSGDLVPTLAATSLSIIECNTRNGSGDLVPTLAATSLSIVQNLSVESPPMAKVMLPVAYKCYDDPTKTQDFNGEVELNKTGVYRISDELNMLVVLGCNTMVYTKNGNSEGGLYPYLYYTGCIAYCNDSRSAQDGKCAGAGCCHVDIPGGLTDNTLVFDSWNRTNPCDYAFLVAKEEYVFQRSDLNKDLNRNMPVWLDWAIRDDDSALWLDWAIRDDDSACPPLALGKKPPAGSYACVSDNSECVNSTNGPGYFCRCLPGYHGNPYEYYDDKQGKGCLGTYPLYTPSISKYLIPLTF</sequence>
<protein>
    <recommendedName>
        <fullName evidence="4">Wall-associated receptor kinase galacturonan-binding domain-containing protein</fullName>
    </recommendedName>
</protein>
<dbReference type="AlphaFoldDB" id="A0A0E0QVI3"/>
<feature type="domain" description="Wall-associated receptor kinase galacturonan-binding" evidence="4">
    <location>
        <begin position="40"/>
        <end position="91"/>
    </location>
</feature>
<dbReference type="Gramene" id="ORUFI10G00150.1">
    <property type="protein sequence ID" value="ORUFI10G00150.1"/>
    <property type="gene ID" value="ORUFI10G00150"/>
</dbReference>
<name>A0A0E0QVI3_ORYRU</name>
<dbReference type="OMA" id="WITINLA"/>
<evidence type="ECO:0000256" key="2">
    <source>
        <dbReference type="ARBA" id="ARBA00022729"/>
    </source>
</evidence>
<reference evidence="5" key="2">
    <citation type="submission" date="2015-06" db="UniProtKB">
        <authorList>
            <consortium name="EnsemblPlants"/>
        </authorList>
    </citation>
    <scope>IDENTIFICATION</scope>
</reference>
<proteinExistence type="predicted"/>
<dbReference type="GO" id="GO:0016020">
    <property type="term" value="C:membrane"/>
    <property type="evidence" value="ECO:0007669"/>
    <property type="project" value="UniProtKB-SubCell"/>
</dbReference>
<keyword evidence="6" id="KW-1185">Reference proteome</keyword>
<dbReference type="Proteomes" id="UP000008022">
    <property type="component" value="Unassembled WGS sequence"/>
</dbReference>
<dbReference type="Pfam" id="PF13947">
    <property type="entry name" value="GUB_WAK_bind"/>
    <property type="match status" value="1"/>
</dbReference>
<evidence type="ECO:0000313" key="6">
    <source>
        <dbReference type="Proteomes" id="UP000008022"/>
    </source>
</evidence>
<accession>A0A0E0QVI3</accession>
<dbReference type="eggNOG" id="ENOG502QQPF">
    <property type="taxonomic scope" value="Eukaryota"/>
</dbReference>
<evidence type="ECO:0000256" key="1">
    <source>
        <dbReference type="ARBA" id="ARBA00004167"/>
    </source>
</evidence>
<dbReference type="PANTHER" id="PTHR33491">
    <property type="entry name" value="OSJNBA0016N04.9 PROTEIN"/>
    <property type="match status" value="1"/>
</dbReference>
<dbReference type="HOGENOM" id="CLU_000288_43_10_1"/>
<feature type="compositionally biased region" description="Basic and acidic residues" evidence="3">
    <location>
        <begin position="1"/>
        <end position="14"/>
    </location>
</feature>
<feature type="region of interest" description="Disordered" evidence="3">
    <location>
        <begin position="1"/>
        <end position="25"/>
    </location>
</feature>
<evidence type="ECO:0000256" key="3">
    <source>
        <dbReference type="SAM" id="MobiDB-lite"/>
    </source>
</evidence>
<evidence type="ECO:0000259" key="4">
    <source>
        <dbReference type="Pfam" id="PF13947"/>
    </source>
</evidence>
<dbReference type="STRING" id="4529.A0A0E0QVI3"/>
<dbReference type="EnsemblPlants" id="ORUFI10G00150.1">
    <property type="protein sequence ID" value="ORUFI10G00150.1"/>
    <property type="gene ID" value="ORUFI10G00150"/>
</dbReference>
<evidence type="ECO:0000313" key="5">
    <source>
        <dbReference type="EnsemblPlants" id="ORUFI10G00150.1"/>
    </source>
</evidence>
<comment type="subcellular location">
    <subcellularLocation>
        <location evidence="1">Membrane</location>
        <topology evidence="1">Single-pass membrane protein</topology>
    </subcellularLocation>
</comment>
<dbReference type="GO" id="GO:0030247">
    <property type="term" value="F:polysaccharide binding"/>
    <property type="evidence" value="ECO:0007669"/>
    <property type="project" value="InterPro"/>
</dbReference>
<keyword evidence="2" id="KW-0732">Signal</keyword>
<organism evidence="5 6">
    <name type="scientific">Oryza rufipogon</name>
    <name type="common">Brownbeard rice</name>
    <name type="synonym">Asian wild rice</name>
    <dbReference type="NCBI Taxonomy" id="4529"/>
    <lineage>
        <taxon>Eukaryota</taxon>
        <taxon>Viridiplantae</taxon>
        <taxon>Streptophyta</taxon>
        <taxon>Embryophyta</taxon>
        <taxon>Tracheophyta</taxon>
        <taxon>Spermatophyta</taxon>
        <taxon>Magnoliopsida</taxon>
        <taxon>Liliopsida</taxon>
        <taxon>Poales</taxon>
        <taxon>Poaceae</taxon>
        <taxon>BOP clade</taxon>
        <taxon>Oryzoideae</taxon>
        <taxon>Oryzeae</taxon>
        <taxon>Oryzinae</taxon>
        <taxon>Oryza</taxon>
    </lineage>
</organism>
<reference evidence="6" key="1">
    <citation type="submission" date="2013-06" db="EMBL/GenBank/DDBJ databases">
        <authorList>
            <person name="Zhao Q."/>
        </authorList>
    </citation>
    <scope>NUCLEOTIDE SEQUENCE</scope>
    <source>
        <strain evidence="6">cv. W1943</strain>
    </source>
</reference>